<organism evidence="2 3">
    <name type="scientific">Flavobacterium pallidum</name>
    <dbReference type="NCBI Taxonomy" id="2172098"/>
    <lineage>
        <taxon>Bacteria</taxon>
        <taxon>Pseudomonadati</taxon>
        <taxon>Bacteroidota</taxon>
        <taxon>Flavobacteriia</taxon>
        <taxon>Flavobacteriales</taxon>
        <taxon>Flavobacteriaceae</taxon>
        <taxon>Flavobacterium</taxon>
    </lineage>
</organism>
<accession>A0A2S1SEN7</accession>
<evidence type="ECO:0000256" key="1">
    <source>
        <dbReference type="SAM" id="Phobius"/>
    </source>
</evidence>
<dbReference type="EMBL" id="CP029187">
    <property type="protein sequence ID" value="AWI24873.1"/>
    <property type="molecule type" value="Genomic_DNA"/>
</dbReference>
<name>A0A2S1SEN7_9FLAO</name>
<keyword evidence="3" id="KW-1185">Reference proteome</keyword>
<dbReference type="Proteomes" id="UP000244937">
    <property type="component" value="Chromosome"/>
</dbReference>
<keyword evidence="1" id="KW-1133">Transmembrane helix</keyword>
<sequence length="71" mass="8258">MTIPEKKYANKKETALILSGGFFMIYIFRSWSGCPLYLLFFKEKNKRMPLPSGLCVPYLFHDQLPYGGFIT</sequence>
<reference evidence="2 3" key="1">
    <citation type="submission" date="2018-05" db="EMBL/GenBank/DDBJ databases">
        <title>Genome sequencing of Flavobacterium sp. HYN0049.</title>
        <authorList>
            <person name="Yi H."/>
            <person name="Baek C."/>
        </authorList>
    </citation>
    <scope>NUCLEOTIDE SEQUENCE [LARGE SCALE GENOMIC DNA]</scope>
    <source>
        <strain evidence="2 3">HYN0049</strain>
    </source>
</reference>
<gene>
    <name evidence="2" type="ORF">HYN49_02625</name>
</gene>
<protein>
    <submittedName>
        <fullName evidence="2">Uncharacterized protein</fullName>
    </submittedName>
</protein>
<proteinExistence type="predicted"/>
<keyword evidence="1" id="KW-0812">Transmembrane</keyword>
<feature type="transmembrane region" description="Helical" evidence="1">
    <location>
        <begin position="15"/>
        <end position="40"/>
    </location>
</feature>
<dbReference type="KEGG" id="fpal:HYN49_02625"/>
<evidence type="ECO:0000313" key="2">
    <source>
        <dbReference type="EMBL" id="AWI24873.1"/>
    </source>
</evidence>
<evidence type="ECO:0000313" key="3">
    <source>
        <dbReference type="Proteomes" id="UP000244937"/>
    </source>
</evidence>
<keyword evidence="1" id="KW-0472">Membrane</keyword>
<dbReference type="AlphaFoldDB" id="A0A2S1SEN7"/>